<sequence length="135" mass="14217">MTDEATQSTNAGSGCCGLCRSGLVSRKGRVAAPDFSSAADIAGPASRAFRDARPLLQEGAQDQCLALFAVQGDVPFEQAFSELSVMLGCIRHLTTEAEMENDRQAGSAARILSGLAKALIDDMELGLRKALVSRK</sequence>
<dbReference type="AlphaFoldDB" id="A0A5E6TD55"/>
<evidence type="ECO:0008006" key="3">
    <source>
        <dbReference type="Google" id="ProtNLM"/>
    </source>
</evidence>
<name>A0A5E6TD55_PSEFL</name>
<accession>A0A5E6TD55</accession>
<gene>
    <name evidence="1" type="ORF">PS631_02815</name>
</gene>
<evidence type="ECO:0000313" key="1">
    <source>
        <dbReference type="EMBL" id="VVM90442.1"/>
    </source>
</evidence>
<dbReference type="Proteomes" id="UP000399692">
    <property type="component" value="Unassembled WGS sequence"/>
</dbReference>
<evidence type="ECO:0000313" key="2">
    <source>
        <dbReference type="Proteomes" id="UP000399692"/>
    </source>
</evidence>
<reference evidence="1 2" key="1">
    <citation type="submission" date="2019-09" db="EMBL/GenBank/DDBJ databases">
        <authorList>
            <person name="Chandra G."/>
            <person name="Truman W A."/>
        </authorList>
    </citation>
    <scope>NUCLEOTIDE SEQUENCE [LARGE SCALE GENOMIC DNA]</scope>
    <source>
        <strain evidence="1">PS631</strain>
    </source>
</reference>
<dbReference type="InterPro" id="IPR021427">
    <property type="entry name" value="DUF3077"/>
</dbReference>
<dbReference type="Pfam" id="PF11275">
    <property type="entry name" value="DUF3077"/>
    <property type="match status" value="1"/>
</dbReference>
<protein>
    <recommendedName>
        <fullName evidence="3">DUF3077 domain-containing protein</fullName>
    </recommendedName>
</protein>
<proteinExistence type="predicted"/>
<dbReference type="EMBL" id="CABVHF010000008">
    <property type="protein sequence ID" value="VVM90442.1"/>
    <property type="molecule type" value="Genomic_DNA"/>
</dbReference>
<organism evidence="1 2">
    <name type="scientific">Pseudomonas fluorescens</name>
    <dbReference type="NCBI Taxonomy" id="294"/>
    <lineage>
        <taxon>Bacteria</taxon>
        <taxon>Pseudomonadati</taxon>
        <taxon>Pseudomonadota</taxon>
        <taxon>Gammaproteobacteria</taxon>
        <taxon>Pseudomonadales</taxon>
        <taxon>Pseudomonadaceae</taxon>
        <taxon>Pseudomonas</taxon>
    </lineage>
</organism>